<keyword evidence="4" id="KW-0269">Exonuclease</keyword>
<dbReference type="PANTHER" id="PTHR30008">
    <property type="entry name" value="EXODEOXYRIBONUCLEASE 7 LARGE SUBUNIT"/>
    <property type="match status" value="1"/>
</dbReference>
<evidence type="ECO:0000313" key="10">
    <source>
        <dbReference type="Proteomes" id="UP000185713"/>
    </source>
</evidence>
<dbReference type="InterPro" id="IPR003753">
    <property type="entry name" value="Exonuc_VII_L"/>
</dbReference>
<dbReference type="STRING" id="523843.SAMN06264941_1350"/>
<protein>
    <submittedName>
        <fullName evidence="7">Exodeoxyribonuclease VII large subunit</fullName>
        <ecNumber evidence="8">3.1.11.6</ecNumber>
    </submittedName>
</protein>
<name>A0A1L9C3I1_9EURY</name>
<dbReference type="CDD" id="cd04489">
    <property type="entry name" value="ExoVII_LU_OBF"/>
    <property type="match status" value="1"/>
</dbReference>
<evidence type="ECO:0000313" key="7">
    <source>
        <dbReference type="EMBL" id="OJH49092.1"/>
    </source>
</evidence>
<dbReference type="Pfam" id="PF13742">
    <property type="entry name" value="tRNA_anti_2"/>
    <property type="match status" value="1"/>
</dbReference>
<dbReference type="OrthoDB" id="60263at2157"/>
<reference evidence="11" key="2">
    <citation type="submission" date="2017-04" db="EMBL/GenBank/DDBJ databases">
        <authorList>
            <person name="Varghese N."/>
            <person name="Submissions S."/>
        </authorList>
    </citation>
    <scope>NUCLEOTIDE SEQUENCE [LARGE SCALE GENOMIC DNA]</scope>
    <source>
        <strain evidence="11">FDF-1</strain>
    </source>
</reference>
<feature type="domain" description="Exonuclease VII large subunit C-terminal" evidence="5">
    <location>
        <begin position="122"/>
        <end position="329"/>
    </location>
</feature>
<dbReference type="Proteomes" id="UP000193969">
    <property type="component" value="Unassembled WGS sequence"/>
</dbReference>
<evidence type="ECO:0000313" key="8">
    <source>
        <dbReference type="EMBL" id="RNI08105.1"/>
    </source>
</evidence>
<dbReference type="GO" id="GO:0008855">
    <property type="term" value="F:exodeoxyribonuclease VII activity"/>
    <property type="evidence" value="ECO:0007669"/>
    <property type="project" value="UniProtKB-EC"/>
</dbReference>
<evidence type="ECO:0000256" key="1">
    <source>
        <dbReference type="ARBA" id="ARBA00022490"/>
    </source>
</evidence>
<dbReference type="GO" id="GO:0003676">
    <property type="term" value="F:nucleic acid binding"/>
    <property type="evidence" value="ECO:0007669"/>
    <property type="project" value="InterPro"/>
</dbReference>
<dbReference type="InterPro" id="IPR020579">
    <property type="entry name" value="Exonuc_VII_lsu_C"/>
</dbReference>
<dbReference type="Proteomes" id="UP000278252">
    <property type="component" value="Unassembled WGS sequence"/>
</dbReference>
<evidence type="ECO:0000313" key="11">
    <source>
        <dbReference type="Proteomes" id="UP000193969"/>
    </source>
</evidence>
<proteinExistence type="inferred from homology"/>
<evidence type="ECO:0000259" key="5">
    <source>
        <dbReference type="Pfam" id="PF02601"/>
    </source>
</evidence>
<evidence type="ECO:0000256" key="4">
    <source>
        <dbReference type="ARBA" id="ARBA00022839"/>
    </source>
</evidence>
<dbReference type="EC" id="3.1.11.6" evidence="8"/>
<dbReference type="InterPro" id="IPR025824">
    <property type="entry name" value="OB-fold_nuc-bd_dom"/>
</dbReference>
<feature type="domain" description="OB-fold nucleic acid binding" evidence="6">
    <location>
        <begin position="4"/>
        <end position="99"/>
    </location>
</feature>
<evidence type="ECO:0000259" key="6">
    <source>
        <dbReference type="Pfam" id="PF13742"/>
    </source>
</evidence>
<reference evidence="7 10" key="1">
    <citation type="submission" date="2014-12" db="EMBL/GenBank/DDBJ databases">
        <title>The genome sequence of Methanohalophilus portucalensis strain FDF1.</title>
        <authorList>
            <person name="Lai M.-C."/>
            <person name="Lai S.-J."/>
        </authorList>
    </citation>
    <scope>NUCLEOTIDE SEQUENCE [LARGE SCALE GENOMIC DNA]</scope>
    <source>
        <strain evidence="7 10">FDF-1</strain>
    </source>
</reference>
<accession>A0A1L9C3I1</accession>
<gene>
    <name evidence="8" type="primary">xseA</name>
    <name evidence="8" type="ORF">EFE41_10680</name>
    <name evidence="7" type="ORF">MPF_1594</name>
    <name evidence="9" type="ORF">SAMN06264941_1350</name>
</gene>
<dbReference type="Gene3D" id="2.40.50.1010">
    <property type="match status" value="1"/>
</dbReference>
<dbReference type="HAMAP" id="MF_00378">
    <property type="entry name" value="Exonuc_7_L"/>
    <property type="match status" value="1"/>
</dbReference>
<sequence>MGIYTVTGLNDYIKNVLTSEKALQHIWVEGEISNLTKHRSGHYYFSIKDESSQVSCVSFRSTNRKLKFEPEKDMKVLVFGSVNVYTVRGQYQLQALDIRPDGVGELYKAFEQLKIRLEEEGLFAPEHKKPLPTYPRKIGVATSATGAAIHDILNVLQRRYPVDILLCPTTVQGEASADSIIRSLELLNRTDADLIIAGRGGGSLEDLWPFNEEKVARAIYNSRLPVIAAVGHETDFTISDFTADVRAPTPSAAAEIAVPDRTEMAKYVDGLRQRMESALKNRILNQKKHLEYLSGRISPDRYRELLNQRTQHLDEVTYRLTSRTEYIMQTKVAELGALAGRLNAVSPLNTLDRGYCVAQSDEGGTITGIIDIEKGQSLQLKFRDGCCRVEHKENLDEGC</sequence>
<keyword evidence="1" id="KW-0963">Cytoplasm</keyword>
<evidence type="ECO:0000256" key="3">
    <source>
        <dbReference type="ARBA" id="ARBA00022801"/>
    </source>
</evidence>
<evidence type="ECO:0000256" key="2">
    <source>
        <dbReference type="ARBA" id="ARBA00022722"/>
    </source>
</evidence>
<dbReference type="AlphaFoldDB" id="A0A1L9C3I1"/>
<dbReference type="RefSeq" id="WP_072360732.1">
    <property type="nucleotide sequence ID" value="NZ_FXBN01000002.1"/>
</dbReference>
<dbReference type="PANTHER" id="PTHR30008:SF0">
    <property type="entry name" value="EXODEOXYRIBONUCLEASE 7 LARGE SUBUNIT"/>
    <property type="match status" value="1"/>
</dbReference>
<organism evidence="7 10">
    <name type="scientific">Methanohalophilus portucalensis FDF-1</name>
    <dbReference type="NCBI Taxonomy" id="523843"/>
    <lineage>
        <taxon>Archaea</taxon>
        <taxon>Methanobacteriati</taxon>
        <taxon>Methanobacteriota</taxon>
        <taxon>Stenosarchaea group</taxon>
        <taxon>Methanomicrobia</taxon>
        <taxon>Methanosarcinales</taxon>
        <taxon>Methanosarcinaceae</taxon>
        <taxon>Methanohalophilus</taxon>
    </lineage>
</organism>
<dbReference type="EMBL" id="FXBN01000002">
    <property type="protein sequence ID" value="SMH39146.1"/>
    <property type="molecule type" value="Genomic_DNA"/>
</dbReference>
<dbReference type="GO" id="GO:0009318">
    <property type="term" value="C:exodeoxyribonuclease VII complex"/>
    <property type="evidence" value="ECO:0007669"/>
    <property type="project" value="InterPro"/>
</dbReference>
<dbReference type="Pfam" id="PF02601">
    <property type="entry name" value="Exonuc_VII_L"/>
    <property type="match status" value="1"/>
</dbReference>
<evidence type="ECO:0000313" key="9">
    <source>
        <dbReference type="EMBL" id="SMH39146.1"/>
    </source>
</evidence>
<keyword evidence="11" id="KW-1185">Reference proteome</keyword>
<dbReference type="EMBL" id="RJJH01000017">
    <property type="protein sequence ID" value="RNI08105.1"/>
    <property type="molecule type" value="Genomic_DNA"/>
</dbReference>
<keyword evidence="3 8" id="KW-0378">Hydrolase</keyword>
<dbReference type="GO" id="GO:0006308">
    <property type="term" value="P:DNA catabolic process"/>
    <property type="evidence" value="ECO:0007669"/>
    <property type="project" value="InterPro"/>
</dbReference>
<dbReference type="EMBL" id="JWTK01000004">
    <property type="protein sequence ID" value="OJH49092.1"/>
    <property type="molecule type" value="Genomic_DNA"/>
</dbReference>
<reference evidence="8 12" key="4">
    <citation type="submission" date="2018-10" db="EMBL/GenBank/DDBJ databases">
        <title>Cultivation of a novel Methanohalophilus strain from Kebrit Deep of the Red Sea and a genomic comparison of members of the genus Methanohalophilus.</title>
        <authorList>
            <person name="Guan Y."/>
            <person name="Ngugi D.K."/>
            <person name="Stingl U."/>
        </authorList>
    </citation>
    <scope>NUCLEOTIDE SEQUENCE [LARGE SCALE GENOMIC DNA]</scope>
    <source>
        <strain evidence="8 12">DSM 7471</strain>
    </source>
</reference>
<keyword evidence="2" id="KW-0540">Nuclease</keyword>
<dbReference type="NCBIfam" id="TIGR00237">
    <property type="entry name" value="xseA"/>
    <property type="match status" value="1"/>
</dbReference>
<evidence type="ECO:0000313" key="12">
    <source>
        <dbReference type="Proteomes" id="UP000278252"/>
    </source>
</evidence>
<dbReference type="Proteomes" id="UP000185713">
    <property type="component" value="Unassembled WGS sequence"/>
</dbReference>
<reference evidence="9" key="3">
    <citation type="submission" date="2017-04" db="EMBL/GenBank/DDBJ databases">
        <authorList>
            <person name="Afonso C.L."/>
            <person name="Miller P.J."/>
            <person name="Scott M.A."/>
            <person name="Spackman E."/>
            <person name="Goraichik I."/>
            <person name="Dimitrov K.M."/>
            <person name="Suarez D.L."/>
            <person name="Swayne D.E."/>
        </authorList>
    </citation>
    <scope>NUCLEOTIDE SEQUENCE [LARGE SCALE GENOMIC DNA]</scope>
    <source>
        <strain evidence="9">FDF-1</strain>
    </source>
</reference>